<evidence type="ECO:0000256" key="5">
    <source>
        <dbReference type="ARBA" id="ARBA00022741"/>
    </source>
</evidence>
<feature type="compositionally biased region" description="Basic and acidic residues" evidence="11">
    <location>
        <begin position="438"/>
        <end position="453"/>
    </location>
</feature>
<evidence type="ECO:0000313" key="14">
    <source>
        <dbReference type="EMBL" id="REK73536.1"/>
    </source>
</evidence>
<dbReference type="SMART" id="SM00740">
    <property type="entry name" value="PASTA"/>
    <property type="match status" value="1"/>
</dbReference>
<feature type="region of interest" description="Disordered" evidence="11">
    <location>
        <begin position="465"/>
        <end position="535"/>
    </location>
</feature>
<dbReference type="InterPro" id="IPR011009">
    <property type="entry name" value="Kinase-like_dom_sf"/>
</dbReference>
<dbReference type="SUPFAM" id="SSF56112">
    <property type="entry name" value="Protein kinase-like (PK-like)"/>
    <property type="match status" value="1"/>
</dbReference>
<evidence type="ECO:0000256" key="11">
    <source>
        <dbReference type="SAM" id="MobiDB-lite"/>
    </source>
</evidence>
<evidence type="ECO:0000256" key="2">
    <source>
        <dbReference type="ARBA" id="ARBA00022527"/>
    </source>
</evidence>
<dbReference type="PROSITE" id="PS51178">
    <property type="entry name" value="PASTA"/>
    <property type="match status" value="1"/>
</dbReference>
<keyword evidence="2 14" id="KW-0723">Serine/threonine-protein kinase</keyword>
<dbReference type="EC" id="2.7.11.1" evidence="1"/>
<dbReference type="InterPro" id="IPR008271">
    <property type="entry name" value="Ser/Thr_kinase_AS"/>
</dbReference>
<dbReference type="InterPro" id="IPR000719">
    <property type="entry name" value="Prot_kinase_dom"/>
</dbReference>
<dbReference type="PROSITE" id="PS50011">
    <property type="entry name" value="PROTEIN_KINASE_DOM"/>
    <property type="match status" value="1"/>
</dbReference>
<evidence type="ECO:0000259" key="13">
    <source>
        <dbReference type="PROSITE" id="PS51178"/>
    </source>
</evidence>
<dbReference type="PROSITE" id="PS00107">
    <property type="entry name" value="PROTEIN_KINASE_ATP"/>
    <property type="match status" value="1"/>
</dbReference>
<dbReference type="Pfam" id="PF03793">
    <property type="entry name" value="PASTA"/>
    <property type="match status" value="1"/>
</dbReference>
<evidence type="ECO:0000256" key="6">
    <source>
        <dbReference type="ARBA" id="ARBA00022777"/>
    </source>
</evidence>
<accession>A0A371PD35</accession>
<dbReference type="PROSITE" id="PS00108">
    <property type="entry name" value="PROTEIN_KINASE_ST"/>
    <property type="match status" value="1"/>
</dbReference>
<dbReference type="InterPro" id="IPR017441">
    <property type="entry name" value="Protein_kinase_ATP_BS"/>
</dbReference>
<evidence type="ECO:0000256" key="8">
    <source>
        <dbReference type="ARBA" id="ARBA00047899"/>
    </source>
</evidence>
<dbReference type="Gene3D" id="1.10.510.10">
    <property type="entry name" value="Transferase(Phosphotransferase) domain 1"/>
    <property type="match status" value="1"/>
</dbReference>
<keyword evidence="6 14" id="KW-0418">Kinase</keyword>
<keyword evidence="3" id="KW-0808">Transferase</keyword>
<feature type="region of interest" description="Disordered" evidence="11">
    <location>
        <begin position="391"/>
        <end position="453"/>
    </location>
</feature>
<evidence type="ECO:0000256" key="7">
    <source>
        <dbReference type="ARBA" id="ARBA00022840"/>
    </source>
</evidence>
<dbReference type="SMART" id="SM00220">
    <property type="entry name" value="S_TKc"/>
    <property type="match status" value="1"/>
</dbReference>
<dbReference type="Gene3D" id="3.30.10.20">
    <property type="match status" value="1"/>
</dbReference>
<feature type="compositionally biased region" description="Polar residues" evidence="11">
    <location>
        <begin position="482"/>
        <end position="494"/>
    </location>
</feature>
<feature type="compositionally biased region" description="Low complexity" evidence="11">
    <location>
        <begin position="415"/>
        <end position="425"/>
    </location>
</feature>
<dbReference type="Proteomes" id="UP000265581">
    <property type="component" value="Unassembled WGS sequence"/>
</dbReference>
<feature type="compositionally biased region" description="Low complexity" evidence="11">
    <location>
        <begin position="295"/>
        <end position="305"/>
    </location>
</feature>
<dbReference type="EMBL" id="QUBR01000001">
    <property type="protein sequence ID" value="REK73536.1"/>
    <property type="molecule type" value="Genomic_DNA"/>
</dbReference>
<dbReference type="Pfam" id="PF00069">
    <property type="entry name" value="Pkinase"/>
    <property type="match status" value="1"/>
</dbReference>
<dbReference type="CDD" id="cd06577">
    <property type="entry name" value="PASTA_pknB"/>
    <property type="match status" value="1"/>
</dbReference>
<feature type="compositionally biased region" description="Acidic residues" evidence="11">
    <location>
        <begin position="426"/>
        <end position="437"/>
    </location>
</feature>
<feature type="domain" description="Protein kinase" evidence="12">
    <location>
        <begin position="46"/>
        <end position="312"/>
    </location>
</feature>
<dbReference type="FunFam" id="1.10.510.10:FF:000021">
    <property type="entry name" value="Serine/threonine protein kinase"/>
    <property type="match status" value="1"/>
</dbReference>
<dbReference type="Gene3D" id="3.30.200.20">
    <property type="entry name" value="Phosphorylase Kinase, domain 1"/>
    <property type="match status" value="1"/>
</dbReference>
<dbReference type="InterPro" id="IPR005543">
    <property type="entry name" value="PASTA_dom"/>
</dbReference>
<proteinExistence type="predicted"/>
<evidence type="ECO:0000313" key="15">
    <source>
        <dbReference type="Proteomes" id="UP000265581"/>
    </source>
</evidence>
<dbReference type="PANTHER" id="PTHR43289:SF6">
    <property type="entry name" value="SERINE_THREONINE-PROTEIN KINASE NEKL-3"/>
    <property type="match status" value="1"/>
</dbReference>
<evidence type="ECO:0000256" key="9">
    <source>
        <dbReference type="ARBA" id="ARBA00048679"/>
    </source>
</evidence>
<keyword evidence="5 10" id="KW-0547">Nucleotide-binding</keyword>
<sequence>MPPCCPAAVRLLGPRPRTPRPRGPDLHRSAAAPSIGRMVTLLNGRYELGDAIGSGGMGRVVRATDTRLGRPVAIKILRVGGGEDDATSRARFKAEATLAGSLHHPGIAQVYDVGEDESSPEREPFIVMQLIEGTPLSRLLAERGAIRPDGVAKIVTQVADALETAHLAGIVHRDLKPSNIVVTPDGRAVLVDFGIAWSAGSEPLTAAGSIIGTAEYCSPEQAAGRPATGRSDLYSLGIVAYHCLTGVSPFRRDTAVATAMAQLREDLPPLPDSVPPALRTLIASLTQKDPDDRPSSAAVVASLASNETSPSTEIITPATSAMPMTAPVPPPAAPTSVQPAAAAAPPPPPPVLPPPSSSDEDERRSSRWPWIIVIAVLVLLVGLLAAQALNKDDEPADPSSTTQTSDAPTDDETPTSEPTPTPSETEPSEDDSDSDEVTVDRDALLGRSYDDAADKLDELDLKARRVDQVSSQPEGTVIGVSPSGTVGRGSTITLTVAREAPETSAPTSEEPPGPGDKPSGGPGNGPKDDKTPNKP</sequence>
<feature type="region of interest" description="Disordered" evidence="11">
    <location>
        <begin position="11"/>
        <end position="30"/>
    </location>
</feature>
<feature type="compositionally biased region" description="Low complexity" evidence="11">
    <location>
        <begin position="334"/>
        <end position="343"/>
    </location>
</feature>
<feature type="binding site" evidence="10">
    <location>
        <position position="75"/>
    </location>
    <ligand>
        <name>ATP</name>
        <dbReference type="ChEBI" id="CHEBI:30616"/>
    </ligand>
</feature>
<dbReference type="CDD" id="cd14014">
    <property type="entry name" value="STKc_PknB_like"/>
    <property type="match status" value="1"/>
</dbReference>
<dbReference type="AlphaFoldDB" id="A0A371PD35"/>
<dbReference type="GO" id="GO:0004674">
    <property type="term" value="F:protein serine/threonine kinase activity"/>
    <property type="evidence" value="ECO:0007669"/>
    <property type="project" value="UniProtKB-KW"/>
</dbReference>
<reference evidence="14 15" key="1">
    <citation type="submission" date="2018-08" db="EMBL/GenBank/DDBJ databases">
        <title>Aeromicrobium sp. M2KJ-4, whole genome shotgun sequence.</title>
        <authorList>
            <person name="Tuo L."/>
        </authorList>
    </citation>
    <scope>NUCLEOTIDE SEQUENCE [LARGE SCALE GENOMIC DNA]</scope>
    <source>
        <strain evidence="14 15">M2KJ-4</strain>
    </source>
</reference>
<evidence type="ECO:0000256" key="10">
    <source>
        <dbReference type="PROSITE-ProRule" id="PRU10141"/>
    </source>
</evidence>
<evidence type="ECO:0000256" key="4">
    <source>
        <dbReference type="ARBA" id="ARBA00022737"/>
    </source>
</evidence>
<dbReference type="GO" id="GO:0005524">
    <property type="term" value="F:ATP binding"/>
    <property type="evidence" value="ECO:0007669"/>
    <property type="project" value="UniProtKB-UniRule"/>
</dbReference>
<comment type="catalytic activity">
    <reaction evidence="9">
        <text>L-seryl-[protein] + ATP = O-phospho-L-seryl-[protein] + ADP + H(+)</text>
        <dbReference type="Rhea" id="RHEA:17989"/>
        <dbReference type="Rhea" id="RHEA-COMP:9863"/>
        <dbReference type="Rhea" id="RHEA-COMP:11604"/>
        <dbReference type="ChEBI" id="CHEBI:15378"/>
        <dbReference type="ChEBI" id="CHEBI:29999"/>
        <dbReference type="ChEBI" id="CHEBI:30616"/>
        <dbReference type="ChEBI" id="CHEBI:83421"/>
        <dbReference type="ChEBI" id="CHEBI:456216"/>
        <dbReference type="EC" id="2.7.11.1"/>
    </reaction>
</comment>
<feature type="region of interest" description="Disordered" evidence="11">
    <location>
        <begin position="286"/>
        <end position="363"/>
    </location>
</feature>
<comment type="catalytic activity">
    <reaction evidence="8">
        <text>L-threonyl-[protein] + ATP = O-phospho-L-threonyl-[protein] + ADP + H(+)</text>
        <dbReference type="Rhea" id="RHEA:46608"/>
        <dbReference type="Rhea" id="RHEA-COMP:11060"/>
        <dbReference type="Rhea" id="RHEA-COMP:11605"/>
        <dbReference type="ChEBI" id="CHEBI:15378"/>
        <dbReference type="ChEBI" id="CHEBI:30013"/>
        <dbReference type="ChEBI" id="CHEBI:30616"/>
        <dbReference type="ChEBI" id="CHEBI:61977"/>
        <dbReference type="ChEBI" id="CHEBI:456216"/>
        <dbReference type="EC" id="2.7.11.1"/>
    </reaction>
</comment>
<evidence type="ECO:0000256" key="1">
    <source>
        <dbReference type="ARBA" id="ARBA00012513"/>
    </source>
</evidence>
<organism evidence="14 15">
    <name type="scientific">Aeromicrobium endophyticum</name>
    <dbReference type="NCBI Taxonomy" id="2292704"/>
    <lineage>
        <taxon>Bacteria</taxon>
        <taxon>Bacillati</taxon>
        <taxon>Actinomycetota</taxon>
        <taxon>Actinomycetes</taxon>
        <taxon>Propionibacteriales</taxon>
        <taxon>Nocardioidaceae</taxon>
        <taxon>Aeromicrobium</taxon>
    </lineage>
</organism>
<comment type="caution">
    <text evidence="14">The sequence shown here is derived from an EMBL/GenBank/DDBJ whole genome shotgun (WGS) entry which is preliminary data.</text>
</comment>
<feature type="domain" description="PASTA" evidence="13">
    <location>
        <begin position="435"/>
        <end position="498"/>
    </location>
</feature>
<evidence type="ECO:0000259" key="12">
    <source>
        <dbReference type="PROSITE" id="PS50011"/>
    </source>
</evidence>
<feature type="compositionally biased region" description="Basic and acidic residues" evidence="11">
    <location>
        <begin position="526"/>
        <end position="535"/>
    </location>
</feature>
<keyword evidence="4" id="KW-0677">Repeat</keyword>
<evidence type="ECO:0000256" key="3">
    <source>
        <dbReference type="ARBA" id="ARBA00022679"/>
    </source>
</evidence>
<name>A0A371PD35_9ACTN</name>
<keyword evidence="7 10" id="KW-0067">ATP-binding</keyword>
<gene>
    <name evidence="14" type="ORF">DX116_08320</name>
</gene>
<dbReference type="PANTHER" id="PTHR43289">
    <property type="entry name" value="MITOGEN-ACTIVATED PROTEIN KINASE KINASE KINASE 20-RELATED"/>
    <property type="match status" value="1"/>
</dbReference>
<keyword evidence="15" id="KW-1185">Reference proteome</keyword>
<feature type="compositionally biased region" description="Pro residues" evidence="11">
    <location>
        <begin position="344"/>
        <end position="356"/>
    </location>
</feature>
<protein>
    <recommendedName>
        <fullName evidence="1">non-specific serine/threonine protein kinase</fullName>
        <ecNumber evidence="1">2.7.11.1</ecNumber>
    </recommendedName>
</protein>